<evidence type="ECO:0000313" key="2">
    <source>
        <dbReference type="EMBL" id="CAG7727222.1"/>
    </source>
</evidence>
<evidence type="ECO:0000256" key="1">
    <source>
        <dbReference type="SAM" id="SignalP"/>
    </source>
</evidence>
<gene>
    <name evidence="2" type="ORF">AFUS01_LOCUS16075</name>
</gene>
<proteinExistence type="predicted"/>
<feature type="chain" id="PRO_5035211383" description="Cuticle protein" evidence="1">
    <location>
        <begin position="18"/>
        <end position="137"/>
    </location>
</feature>
<dbReference type="OrthoDB" id="6630852at2759"/>
<dbReference type="EMBL" id="CAJVCH010145409">
    <property type="protein sequence ID" value="CAG7727222.1"/>
    <property type="molecule type" value="Genomic_DNA"/>
</dbReference>
<organism evidence="2 3">
    <name type="scientific">Allacma fusca</name>
    <dbReference type="NCBI Taxonomy" id="39272"/>
    <lineage>
        <taxon>Eukaryota</taxon>
        <taxon>Metazoa</taxon>
        <taxon>Ecdysozoa</taxon>
        <taxon>Arthropoda</taxon>
        <taxon>Hexapoda</taxon>
        <taxon>Collembola</taxon>
        <taxon>Symphypleona</taxon>
        <taxon>Sminthuridae</taxon>
        <taxon>Allacma</taxon>
    </lineage>
</organism>
<protein>
    <recommendedName>
        <fullName evidence="4">Cuticle protein</fullName>
    </recommendedName>
</protein>
<feature type="non-terminal residue" evidence="2">
    <location>
        <position position="1"/>
    </location>
</feature>
<dbReference type="Proteomes" id="UP000708208">
    <property type="component" value="Unassembled WGS sequence"/>
</dbReference>
<accession>A0A8J2JZ02</accession>
<reference evidence="2" key="1">
    <citation type="submission" date="2021-06" db="EMBL/GenBank/DDBJ databases">
        <authorList>
            <person name="Hodson N. C."/>
            <person name="Mongue J. A."/>
            <person name="Jaron S. K."/>
        </authorList>
    </citation>
    <scope>NUCLEOTIDE SEQUENCE</scope>
</reference>
<comment type="caution">
    <text evidence="2">The sequence shown here is derived from an EMBL/GenBank/DDBJ whole genome shotgun (WGS) entry which is preliminary data.</text>
</comment>
<sequence>MIAKTLALFALVAAAQAGGVAYVDQHVGAQSEQTIRGLGYAGLSTLSSQSKAVDSALSSVRRYETRVHNPAVAAVAAPVAYAHAPAAYAAPALHAAPVSYAAHAAPVAYAAAPAVARVAAPSVTGVARVAAPVAYAA</sequence>
<dbReference type="AlphaFoldDB" id="A0A8J2JZ02"/>
<evidence type="ECO:0000313" key="3">
    <source>
        <dbReference type="Proteomes" id="UP000708208"/>
    </source>
</evidence>
<feature type="signal peptide" evidence="1">
    <location>
        <begin position="1"/>
        <end position="17"/>
    </location>
</feature>
<keyword evidence="3" id="KW-1185">Reference proteome</keyword>
<keyword evidence="1" id="KW-0732">Signal</keyword>
<evidence type="ECO:0008006" key="4">
    <source>
        <dbReference type="Google" id="ProtNLM"/>
    </source>
</evidence>
<name>A0A8J2JZ02_9HEXA</name>